<dbReference type="EMBL" id="VOIH02000002">
    <property type="protein sequence ID" value="KAF3454022.1"/>
    <property type="molecule type" value="Genomic_DNA"/>
</dbReference>
<organism evidence="1 2">
    <name type="scientific">Rhamnella rubrinervis</name>
    <dbReference type="NCBI Taxonomy" id="2594499"/>
    <lineage>
        <taxon>Eukaryota</taxon>
        <taxon>Viridiplantae</taxon>
        <taxon>Streptophyta</taxon>
        <taxon>Embryophyta</taxon>
        <taxon>Tracheophyta</taxon>
        <taxon>Spermatophyta</taxon>
        <taxon>Magnoliopsida</taxon>
        <taxon>eudicotyledons</taxon>
        <taxon>Gunneridae</taxon>
        <taxon>Pentapetalae</taxon>
        <taxon>rosids</taxon>
        <taxon>fabids</taxon>
        <taxon>Rosales</taxon>
        <taxon>Rhamnaceae</taxon>
        <taxon>rhamnoid group</taxon>
        <taxon>Rhamneae</taxon>
        <taxon>Rhamnella</taxon>
    </lineage>
</organism>
<reference evidence="1" key="1">
    <citation type="submission" date="2020-03" db="EMBL/GenBank/DDBJ databases">
        <title>A high-quality chromosome-level genome assembly of a woody plant with both climbing and erect habits, Rhamnella rubrinervis.</title>
        <authorList>
            <person name="Lu Z."/>
            <person name="Yang Y."/>
            <person name="Zhu X."/>
            <person name="Sun Y."/>
        </authorList>
    </citation>
    <scope>NUCLEOTIDE SEQUENCE</scope>
    <source>
        <strain evidence="1">BYM</strain>
        <tissue evidence="1">Leaf</tissue>
    </source>
</reference>
<sequence>MLERNSLDFDTAFWVVHRLASYAYRVQVLELLGLSLRFVHGSDRGSGEASLVAGLRSVLPWWFLLGSIVGCDLAAPPNNYKASSSWGLFLYGFVAVIMASFDSAWEMPVKVMNFSNCSTGMDTMGSVYDLGFGKSQVGKQLTSGGFKNLIEKSGIEIQNEKIKTNTTFWRDNNCEKWVYL</sequence>
<evidence type="ECO:0000313" key="2">
    <source>
        <dbReference type="Proteomes" id="UP000796880"/>
    </source>
</evidence>
<comment type="caution">
    <text evidence="1">The sequence shown here is derived from an EMBL/GenBank/DDBJ whole genome shotgun (WGS) entry which is preliminary data.</text>
</comment>
<accession>A0A8K0HJM5</accession>
<proteinExistence type="predicted"/>
<dbReference type="AlphaFoldDB" id="A0A8K0HJM5"/>
<protein>
    <submittedName>
        <fullName evidence="1">Uncharacterized protein</fullName>
    </submittedName>
</protein>
<name>A0A8K0HJM5_9ROSA</name>
<evidence type="ECO:0000313" key="1">
    <source>
        <dbReference type="EMBL" id="KAF3454022.1"/>
    </source>
</evidence>
<gene>
    <name evidence="1" type="ORF">FNV43_RR04466</name>
</gene>
<keyword evidence="2" id="KW-1185">Reference proteome</keyword>
<dbReference type="Proteomes" id="UP000796880">
    <property type="component" value="Unassembled WGS sequence"/>
</dbReference>